<dbReference type="PROSITE" id="PS50005">
    <property type="entry name" value="TPR"/>
    <property type="match status" value="1"/>
</dbReference>
<accession>A0A4V6PLN5</accession>
<dbReference type="AlphaFoldDB" id="A0A4V6PLN5"/>
<gene>
    <name evidence="3" type="ORF">E2F46_09260</name>
</gene>
<dbReference type="RefSeq" id="WP_133321789.1">
    <property type="nucleotide sequence ID" value="NZ_SMTF01000005.1"/>
</dbReference>
<dbReference type="EMBL" id="SMTF01000005">
    <property type="protein sequence ID" value="TDK24457.1"/>
    <property type="molecule type" value="Genomic_DNA"/>
</dbReference>
<dbReference type="Gene3D" id="1.25.40.10">
    <property type="entry name" value="Tetratricopeptide repeat domain"/>
    <property type="match status" value="1"/>
</dbReference>
<evidence type="ECO:0000313" key="3">
    <source>
        <dbReference type="EMBL" id="TDK24457.1"/>
    </source>
</evidence>
<keyword evidence="4" id="KW-1185">Reference proteome</keyword>
<dbReference type="PANTHER" id="PTHR12788:SF10">
    <property type="entry name" value="PROTEIN-TYROSINE SULFOTRANSFERASE"/>
    <property type="match status" value="1"/>
</dbReference>
<dbReference type="SUPFAM" id="SSF52540">
    <property type="entry name" value="P-loop containing nucleoside triphosphate hydrolases"/>
    <property type="match status" value="1"/>
</dbReference>
<comment type="caution">
    <text evidence="3">The sequence shown here is derived from an EMBL/GenBank/DDBJ whole genome shotgun (WGS) entry which is preliminary data.</text>
</comment>
<keyword evidence="2" id="KW-0802">TPR repeat</keyword>
<evidence type="ECO:0000256" key="1">
    <source>
        <dbReference type="ARBA" id="ARBA00022679"/>
    </source>
</evidence>
<sequence length="535" mass="59504">MPISSAPPSGGTPASGIEHQLVQVRNAIRTGDLARARKISDAMLAAQPHHPGVLIQRSRLESVDDNYRLARGYTLSAYRAGIRNKRQCMQLLRRLKTFNLIPELHDFIPRIPPTLSEDPDVALLLSLLMQVLNQPQSALQHVQAAAARHPGSSALQSEIGLAMTHLGRFDEAERHFMESLRINPGHAPAWWHLSRLPRHGGGSIHVDALKRETSRANAPANKALLAYALHRELDGAGHHADAADALDLACKTMRQVVDYSAEDNKRLFSMLKALPADGSSPPSMMSDAPFTPVFIVGMHRSGTTLLEHLLSGHTEICAGGELYDFTSQLRLAADHHCSTELDHQIIQASGGFDYASIGAGYLDSVAYRYPGQRFVTDKLPSNFLNLGFILRALPGARILHMSRDPIETCFSSLREPFSETTCRYSYDQVELADYYREYFALMQHWRQRFPGRIHDVTYAALAADPASELKRVAAHLGVEYQSAMLEAEANSQSVNTASAVQVRRKPSLPLRPKWQPYSEYLTPLVWRLSEIGQRY</sequence>
<proteinExistence type="predicted"/>
<dbReference type="Gene3D" id="3.40.50.300">
    <property type="entry name" value="P-loop containing nucleotide triphosphate hydrolases"/>
    <property type="match status" value="1"/>
</dbReference>
<dbReference type="Pfam" id="PF14559">
    <property type="entry name" value="TPR_19"/>
    <property type="match status" value="1"/>
</dbReference>
<dbReference type="OrthoDB" id="9766687at2"/>
<dbReference type="InterPro" id="IPR026634">
    <property type="entry name" value="TPST-like"/>
</dbReference>
<name>A0A4V6PLN5_9GAMM</name>
<dbReference type="InterPro" id="IPR027417">
    <property type="entry name" value="P-loop_NTPase"/>
</dbReference>
<dbReference type="Proteomes" id="UP000294796">
    <property type="component" value="Unassembled WGS sequence"/>
</dbReference>
<feature type="repeat" description="TPR" evidence="2">
    <location>
        <begin position="153"/>
        <end position="186"/>
    </location>
</feature>
<evidence type="ECO:0000256" key="2">
    <source>
        <dbReference type="PROSITE-ProRule" id="PRU00339"/>
    </source>
</evidence>
<protein>
    <submittedName>
        <fullName evidence="3">Sulfotransferase</fullName>
    </submittedName>
</protein>
<dbReference type="InterPro" id="IPR011990">
    <property type="entry name" value="TPR-like_helical_dom_sf"/>
</dbReference>
<dbReference type="Pfam" id="PF13469">
    <property type="entry name" value="Sulfotransfer_3"/>
    <property type="match status" value="1"/>
</dbReference>
<dbReference type="SUPFAM" id="SSF48452">
    <property type="entry name" value="TPR-like"/>
    <property type="match status" value="1"/>
</dbReference>
<dbReference type="GO" id="GO:0008476">
    <property type="term" value="F:protein-tyrosine sulfotransferase activity"/>
    <property type="evidence" value="ECO:0007669"/>
    <property type="project" value="InterPro"/>
</dbReference>
<reference evidence="3 4" key="1">
    <citation type="submission" date="2019-03" db="EMBL/GenBank/DDBJ databases">
        <title>Luteimonas zhaokaii sp.nov., isolated from the rectal contents of Plateau pika in Yushu, Qinghai Province, China.</title>
        <authorList>
            <person name="Zhang G."/>
        </authorList>
    </citation>
    <scope>NUCLEOTIDE SEQUENCE [LARGE SCALE GENOMIC DNA]</scope>
    <source>
        <strain evidence="3 4">B9</strain>
    </source>
</reference>
<evidence type="ECO:0000313" key="4">
    <source>
        <dbReference type="Proteomes" id="UP000294796"/>
    </source>
</evidence>
<organism evidence="3 4">
    <name type="scientific">Luteimonas aestuarii</name>
    <dbReference type="NCBI Taxonomy" id="453837"/>
    <lineage>
        <taxon>Bacteria</taxon>
        <taxon>Pseudomonadati</taxon>
        <taxon>Pseudomonadota</taxon>
        <taxon>Gammaproteobacteria</taxon>
        <taxon>Lysobacterales</taxon>
        <taxon>Lysobacteraceae</taxon>
        <taxon>Luteimonas</taxon>
    </lineage>
</organism>
<keyword evidence="1 3" id="KW-0808">Transferase</keyword>
<dbReference type="PANTHER" id="PTHR12788">
    <property type="entry name" value="PROTEIN-TYROSINE SULFOTRANSFERASE 2"/>
    <property type="match status" value="1"/>
</dbReference>
<dbReference type="InterPro" id="IPR019734">
    <property type="entry name" value="TPR_rpt"/>
</dbReference>